<evidence type="ECO:0008006" key="4">
    <source>
        <dbReference type="Google" id="ProtNLM"/>
    </source>
</evidence>
<feature type="signal peptide" evidence="1">
    <location>
        <begin position="1"/>
        <end position="24"/>
    </location>
</feature>
<sequence length="289" mass="32096">MKKTALISTIALSTLIASVYPVSAAPFQRHSAGANEQNISESIQPIKLEVEQTVKDFFDSLNKKDSAKYLNNVAHSQDDSTKYVSSHLKEGNIEIDIIKTQKINDSEYEVQVKKTENGKEYPVIPYDVVLEGDKWKVDPTNIVVTPKEILEKQAAELGTSLASSQIANMQNIVGENENFIVRKTSKSEDTVSPMSFLTYNFGERSVDIYSPGALGVETIPGNNDHPIDSLNWTIASLYEKNGSQYTEMQFKSLSPTSTDYATFSVSGYYAVSARNFNYPDVTGKFNAVW</sequence>
<dbReference type="EMBL" id="CP027059">
    <property type="protein sequence ID" value="UQZ87601.1"/>
    <property type="molecule type" value="Genomic_DNA"/>
</dbReference>
<gene>
    <name evidence="2" type="ORF">SK3146_06903</name>
</gene>
<evidence type="ECO:0000313" key="2">
    <source>
        <dbReference type="EMBL" id="UQZ87601.1"/>
    </source>
</evidence>
<reference evidence="2" key="2">
    <citation type="journal article" date="2021" name="J Anim Sci Technol">
        <title>Complete genome sequence of Paenibacillus konkukensis sp. nov. SK3146 as a potential probiotic strain.</title>
        <authorList>
            <person name="Jung H.I."/>
            <person name="Park S."/>
            <person name="Niu K.M."/>
            <person name="Lee S.W."/>
            <person name="Kothari D."/>
            <person name="Yi K.J."/>
            <person name="Kim S.K."/>
        </authorList>
    </citation>
    <scope>NUCLEOTIDE SEQUENCE</scope>
    <source>
        <strain evidence="2">SK3146</strain>
    </source>
</reference>
<accession>A0ABY4RY54</accession>
<reference evidence="2" key="1">
    <citation type="submission" date="2018-02" db="EMBL/GenBank/DDBJ databases">
        <authorList>
            <person name="Kim S.-K."/>
            <person name="Jung H.-I."/>
            <person name="Lee S.-W."/>
        </authorList>
    </citation>
    <scope>NUCLEOTIDE SEQUENCE</scope>
    <source>
        <strain evidence="2">SK3146</strain>
    </source>
</reference>
<proteinExistence type="predicted"/>
<name>A0ABY4RY54_9BACL</name>
<organism evidence="2 3">
    <name type="scientific">Paenibacillus konkukensis</name>
    <dbReference type="NCBI Taxonomy" id="2020716"/>
    <lineage>
        <taxon>Bacteria</taxon>
        <taxon>Bacillati</taxon>
        <taxon>Bacillota</taxon>
        <taxon>Bacilli</taxon>
        <taxon>Bacillales</taxon>
        <taxon>Paenibacillaceae</taxon>
        <taxon>Paenibacillus</taxon>
    </lineage>
</organism>
<dbReference type="Proteomes" id="UP001057134">
    <property type="component" value="Chromosome"/>
</dbReference>
<evidence type="ECO:0000313" key="3">
    <source>
        <dbReference type="Proteomes" id="UP001057134"/>
    </source>
</evidence>
<feature type="chain" id="PRO_5046486358" description="DUF4878 domain-containing protein" evidence="1">
    <location>
        <begin position="25"/>
        <end position="289"/>
    </location>
</feature>
<keyword evidence="3" id="KW-1185">Reference proteome</keyword>
<keyword evidence="1" id="KW-0732">Signal</keyword>
<evidence type="ECO:0000256" key="1">
    <source>
        <dbReference type="SAM" id="SignalP"/>
    </source>
</evidence>
<dbReference type="RefSeq" id="WP_249863047.1">
    <property type="nucleotide sequence ID" value="NZ_CP027059.1"/>
</dbReference>
<protein>
    <recommendedName>
        <fullName evidence="4">DUF4878 domain-containing protein</fullName>
    </recommendedName>
</protein>